<sequence length="103" mass="11642">MGWEASSERMYPEDGALKGEINLMQHSLIIFPSHYYSPAFTKGEKVDLNTKRTKKSQHTSEGTYIHFQISGVTNTEKLPTPIELPLKVKVHGKDSPLNMAKVR</sequence>
<evidence type="ECO:0000313" key="1">
    <source>
        <dbReference type="EMBL" id="BAS69587.1"/>
    </source>
</evidence>
<reference evidence="1" key="1">
    <citation type="submission" date="2015-08" db="EMBL/GenBank/DDBJ databases">
        <title>Molecular characterization of methicillin resistant Staphylococcus aureus strains isolated from hospitals in Tehran, Iran.</title>
        <authorList>
            <person name="Rahimi F."/>
            <person name="Pourshafie M.R."/>
            <person name="Pazhouhnia S."/>
        </authorList>
    </citation>
    <scope>NUCLEOTIDE SEQUENCE</scope>
    <source>
        <strain evidence="1">TSST</strain>
    </source>
</reference>
<dbReference type="EMBL" id="LC075482">
    <property type="protein sequence ID" value="BAS69587.1"/>
    <property type="molecule type" value="Genomic_DNA"/>
</dbReference>
<dbReference type="Gene3D" id="2.40.50.110">
    <property type="match status" value="1"/>
</dbReference>
<dbReference type="AlphaFoldDB" id="A0A0P0UVZ8"/>
<name>A0A0P0UVZ8_STAAU</name>
<accession>A0A0P0UVZ8</accession>
<dbReference type="PRINTS" id="PR01501">
    <property type="entry name" value="TOXICSSTOXIN"/>
</dbReference>
<proteinExistence type="predicted"/>
<dbReference type="InterPro" id="IPR013307">
    <property type="entry name" value="Superantigen_bac"/>
</dbReference>
<dbReference type="SUPFAM" id="SSF50203">
    <property type="entry name" value="Bacterial enterotoxins"/>
    <property type="match status" value="1"/>
</dbReference>
<protein>
    <submittedName>
        <fullName evidence="1">Toxic shock syndrome toxin</fullName>
    </submittedName>
</protein>
<organism evidence="1">
    <name type="scientific">Staphylococcus aureus</name>
    <dbReference type="NCBI Taxonomy" id="1280"/>
    <lineage>
        <taxon>Bacteria</taxon>
        <taxon>Bacillati</taxon>
        <taxon>Bacillota</taxon>
        <taxon>Bacilli</taxon>
        <taxon>Bacillales</taxon>
        <taxon>Staphylococcaceae</taxon>
        <taxon>Staphylococcus</taxon>
    </lineage>
</organism>
<dbReference type="InterPro" id="IPR008992">
    <property type="entry name" value="Enterotoxin"/>
</dbReference>